<evidence type="ECO:0000256" key="2">
    <source>
        <dbReference type="ARBA" id="ARBA00022741"/>
    </source>
</evidence>
<dbReference type="InterPro" id="IPR047641">
    <property type="entry name" value="ABC_transpr_MalK/UgpC-like"/>
</dbReference>
<dbReference type="Gene3D" id="2.40.50.100">
    <property type="match status" value="1"/>
</dbReference>
<dbReference type="InterPro" id="IPR027417">
    <property type="entry name" value="P-loop_NTPase"/>
</dbReference>
<keyword evidence="3 6" id="KW-0067">ATP-binding</keyword>
<sequence length="384" mass="42363">MPDIALHHVSKRYDPGAAPAVADLDLLIEEGEFMCLLGPSGCGKSTTLRLIAGLESLSEGEIRLGDRLVDSRARGCFVPAEQRNLGLVFQSYALWPHLTVAQNIEFGLKLRKQDAPRRRATLDQVLQTLGIEAYRHRYPAQLSGGQQQRVALARMLAVQPEILLLDEPLSNLDARLRLEMRTELKRIHRQLGTTMLFVTHDQWEAMALATRIAVMKDGQLQQLGTPHEIYETPANRFVAEFVGTPPINLVELSLPSPLASQLTRYLGTCGRWQPGIEAVGIRPERIQVLGGEPDLADPALLLSAHLTSLLPTGGSWILELTVAGDRLHLCTQTPPSWAEGASLWLRVRAEDLHLFDSQGRRLAAPRPAAPTPRTPCSQPVMEIA</sequence>
<evidence type="ECO:0000313" key="7">
    <source>
        <dbReference type="Proteomes" id="UP001501321"/>
    </source>
</evidence>
<dbReference type="Pfam" id="PF00005">
    <property type="entry name" value="ABC_tran"/>
    <property type="match status" value="1"/>
</dbReference>
<evidence type="ECO:0000313" key="6">
    <source>
        <dbReference type="EMBL" id="GAA4495124.1"/>
    </source>
</evidence>
<dbReference type="InterPro" id="IPR008995">
    <property type="entry name" value="Mo/tungstate-bd_C_term_dom"/>
</dbReference>
<dbReference type="SUPFAM" id="SSF52540">
    <property type="entry name" value="P-loop containing nucleoside triphosphate hydrolases"/>
    <property type="match status" value="1"/>
</dbReference>
<evidence type="ECO:0000256" key="1">
    <source>
        <dbReference type="ARBA" id="ARBA00022448"/>
    </source>
</evidence>
<dbReference type="InterPro" id="IPR013611">
    <property type="entry name" value="Transp-assoc_OB_typ2"/>
</dbReference>
<dbReference type="Proteomes" id="UP001501321">
    <property type="component" value="Unassembled WGS sequence"/>
</dbReference>
<dbReference type="SUPFAM" id="SSF50331">
    <property type="entry name" value="MOP-like"/>
    <property type="match status" value="1"/>
</dbReference>
<keyword evidence="2" id="KW-0547">Nucleotide-binding</keyword>
<keyword evidence="1" id="KW-0813">Transport</keyword>
<reference evidence="7" key="1">
    <citation type="journal article" date="2019" name="Int. J. Syst. Evol. Microbiol.">
        <title>The Global Catalogue of Microorganisms (GCM) 10K type strain sequencing project: providing services to taxonomists for standard genome sequencing and annotation.</title>
        <authorList>
            <consortium name="The Broad Institute Genomics Platform"/>
            <consortium name="The Broad Institute Genome Sequencing Center for Infectious Disease"/>
            <person name="Wu L."/>
            <person name="Ma J."/>
        </authorList>
    </citation>
    <scope>NUCLEOTIDE SEQUENCE [LARGE SCALE GENOMIC DNA]</scope>
    <source>
        <strain evidence="7">JCM 32226</strain>
    </source>
</reference>
<comment type="caution">
    <text evidence="6">The sequence shown here is derived from an EMBL/GenBank/DDBJ whole genome shotgun (WGS) entry which is preliminary data.</text>
</comment>
<evidence type="ECO:0000256" key="3">
    <source>
        <dbReference type="ARBA" id="ARBA00022840"/>
    </source>
</evidence>
<evidence type="ECO:0000256" key="4">
    <source>
        <dbReference type="SAM" id="MobiDB-lite"/>
    </source>
</evidence>
<dbReference type="InterPro" id="IPR003439">
    <property type="entry name" value="ABC_transporter-like_ATP-bd"/>
</dbReference>
<organism evidence="6 7">
    <name type="scientific">Pseudaeromonas paramecii</name>
    <dbReference type="NCBI Taxonomy" id="2138166"/>
    <lineage>
        <taxon>Bacteria</taxon>
        <taxon>Pseudomonadati</taxon>
        <taxon>Pseudomonadota</taxon>
        <taxon>Gammaproteobacteria</taxon>
        <taxon>Aeromonadales</taxon>
        <taxon>Aeromonadaceae</taxon>
        <taxon>Pseudaeromonas</taxon>
    </lineage>
</organism>
<dbReference type="EMBL" id="BAABFC010000004">
    <property type="protein sequence ID" value="GAA4495124.1"/>
    <property type="molecule type" value="Genomic_DNA"/>
</dbReference>
<proteinExistence type="predicted"/>
<dbReference type="Pfam" id="PF08402">
    <property type="entry name" value="TOBE_2"/>
    <property type="match status" value="1"/>
</dbReference>
<dbReference type="PANTHER" id="PTHR43875:SF1">
    <property type="entry name" value="OSMOPROTECTIVE COMPOUNDS UPTAKE ATP-BINDING PROTEIN GGTA"/>
    <property type="match status" value="1"/>
</dbReference>
<dbReference type="InterPro" id="IPR003593">
    <property type="entry name" value="AAA+_ATPase"/>
</dbReference>
<keyword evidence="7" id="KW-1185">Reference proteome</keyword>
<dbReference type="GO" id="GO:0005524">
    <property type="term" value="F:ATP binding"/>
    <property type="evidence" value="ECO:0007669"/>
    <property type="project" value="UniProtKB-KW"/>
</dbReference>
<dbReference type="SMART" id="SM00382">
    <property type="entry name" value="AAA"/>
    <property type="match status" value="1"/>
</dbReference>
<dbReference type="PROSITE" id="PS00211">
    <property type="entry name" value="ABC_TRANSPORTER_1"/>
    <property type="match status" value="1"/>
</dbReference>
<protein>
    <submittedName>
        <fullName evidence="6">ABC transporter ATP-binding protein</fullName>
    </submittedName>
</protein>
<gene>
    <name evidence="6" type="ORF">GCM10023095_07890</name>
</gene>
<dbReference type="Gene3D" id="3.40.50.300">
    <property type="entry name" value="P-loop containing nucleotide triphosphate hydrolases"/>
    <property type="match status" value="1"/>
</dbReference>
<accession>A0ABP8Q0C0</accession>
<dbReference type="PANTHER" id="PTHR43875">
    <property type="entry name" value="MALTODEXTRIN IMPORT ATP-BINDING PROTEIN MSMX"/>
    <property type="match status" value="1"/>
</dbReference>
<dbReference type="InterPro" id="IPR017871">
    <property type="entry name" value="ABC_transporter-like_CS"/>
</dbReference>
<name>A0ABP8Q0C0_9GAMM</name>
<dbReference type="RefSeq" id="WP_345010271.1">
    <property type="nucleotide sequence ID" value="NZ_BAABFC010000004.1"/>
</dbReference>
<feature type="domain" description="ABC transporter" evidence="5">
    <location>
        <begin position="4"/>
        <end position="242"/>
    </location>
</feature>
<dbReference type="PROSITE" id="PS50893">
    <property type="entry name" value="ABC_TRANSPORTER_2"/>
    <property type="match status" value="1"/>
</dbReference>
<feature type="region of interest" description="Disordered" evidence="4">
    <location>
        <begin position="362"/>
        <end position="384"/>
    </location>
</feature>
<evidence type="ECO:0000259" key="5">
    <source>
        <dbReference type="PROSITE" id="PS50893"/>
    </source>
</evidence>